<keyword evidence="1" id="KW-0732">Signal</keyword>
<sequence>MLRKISTLGLLAGTAIALSSAPALATHGNGDDQNYNQNLQGVSAAVCNTNVGAAVGVVVPVLSPQTTGDCVSGPVNTIVNQ</sequence>
<reference evidence="3" key="1">
    <citation type="journal article" date="2019" name="Int. J. Syst. Evol. Microbiol.">
        <title>The Global Catalogue of Microorganisms (GCM) 10K type strain sequencing project: providing services to taxonomists for standard genome sequencing and annotation.</title>
        <authorList>
            <consortium name="The Broad Institute Genomics Platform"/>
            <consortium name="The Broad Institute Genome Sequencing Center for Infectious Disease"/>
            <person name="Wu L."/>
            <person name="Ma J."/>
        </authorList>
    </citation>
    <scope>NUCLEOTIDE SEQUENCE [LARGE SCALE GENOMIC DNA]</scope>
    <source>
        <strain evidence="3">JCM 17137</strain>
    </source>
</reference>
<organism evidence="2 3">
    <name type="scientific">Salinactinospora qingdaonensis</name>
    <dbReference type="NCBI Taxonomy" id="702744"/>
    <lineage>
        <taxon>Bacteria</taxon>
        <taxon>Bacillati</taxon>
        <taxon>Actinomycetota</taxon>
        <taxon>Actinomycetes</taxon>
        <taxon>Streptosporangiales</taxon>
        <taxon>Nocardiopsidaceae</taxon>
        <taxon>Salinactinospora</taxon>
    </lineage>
</organism>
<name>A0ABP7G038_9ACTN</name>
<evidence type="ECO:0000256" key="1">
    <source>
        <dbReference type="SAM" id="SignalP"/>
    </source>
</evidence>
<evidence type="ECO:0000313" key="2">
    <source>
        <dbReference type="EMBL" id="GAA3752796.1"/>
    </source>
</evidence>
<feature type="signal peptide" evidence="1">
    <location>
        <begin position="1"/>
        <end position="25"/>
    </location>
</feature>
<protein>
    <recommendedName>
        <fullName evidence="4">Small secreted domain</fullName>
    </recommendedName>
</protein>
<accession>A0ABP7G038</accession>
<dbReference type="RefSeq" id="WP_344973106.1">
    <property type="nucleotide sequence ID" value="NZ_BAABDD010000017.1"/>
</dbReference>
<proteinExistence type="predicted"/>
<dbReference type="EMBL" id="BAABDD010000017">
    <property type="protein sequence ID" value="GAA3752796.1"/>
    <property type="molecule type" value="Genomic_DNA"/>
</dbReference>
<dbReference type="Proteomes" id="UP001500908">
    <property type="component" value="Unassembled WGS sequence"/>
</dbReference>
<gene>
    <name evidence="2" type="ORF">GCM10022402_34570</name>
</gene>
<evidence type="ECO:0000313" key="3">
    <source>
        <dbReference type="Proteomes" id="UP001500908"/>
    </source>
</evidence>
<feature type="chain" id="PRO_5046654177" description="Small secreted domain" evidence="1">
    <location>
        <begin position="26"/>
        <end position="81"/>
    </location>
</feature>
<evidence type="ECO:0008006" key="4">
    <source>
        <dbReference type="Google" id="ProtNLM"/>
    </source>
</evidence>
<comment type="caution">
    <text evidence="2">The sequence shown here is derived from an EMBL/GenBank/DDBJ whole genome shotgun (WGS) entry which is preliminary data.</text>
</comment>
<keyword evidence="3" id="KW-1185">Reference proteome</keyword>